<dbReference type="PATRIC" id="fig|158899.10.peg.261"/>
<dbReference type="PROSITE" id="PS50156">
    <property type="entry name" value="SSD"/>
    <property type="match status" value="2"/>
</dbReference>
<evidence type="ECO:0000256" key="5">
    <source>
        <dbReference type="ARBA" id="ARBA00023136"/>
    </source>
</evidence>
<dbReference type="Pfam" id="PF03176">
    <property type="entry name" value="MMPL"/>
    <property type="match status" value="2"/>
</dbReference>
<feature type="domain" description="SSD" evidence="7">
    <location>
        <begin position="268"/>
        <end position="395"/>
    </location>
</feature>
<reference evidence="8 9" key="1">
    <citation type="submission" date="2015-11" db="EMBL/GenBank/DDBJ databases">
        <title>Exploring the genomic traits of fungus-feeding bacterial genus Collimonas.</title>
        <authorList>
            <person name="Song C."/>
            <person name="Schmidt R."/>
            <person name="de Jager V."/>
            <person name="Krzyzanowska D."/>
            <person name="Jongedijk E."/>
            <person name="Cankar K."/>
            <person name="Beekwilder J."/>
            <person name="van Veen A."/>
            <person name="de Boer W."/>
            <person name="van Veen J.A."/>
            <person name="Garbeva P."/>
        </authorList>
    </citation>
    <scope>NUCLEOTIDE SEQUENCE [LARGE SCALE GENOMIC DNA]</scope>
    <source>
        <strain evidence="8 9">Ter6</strain>
    </source>
</reference>
<evidence type="ECO:0000313" key="8">
    <source>
        <dbReference type="EMBL" id="AMO92997.1"/>
    </source>
</evidence>
<dbReference type="PANTHER" id="PTHR33406">
    <property type="entry name" value="MEMBRANE PROTEIN MJ1562-RELATED"/>
    <property type="match status" value="1"/>
</dbReference>
<evidence type="ECO:0000256" key="4">
    <source>
        <dbReference type="ARBA" id="ARBA00022989"/>
    </source>
</evidence>
<feature type="transmembrane region" description="Helical" evidence="6">
    <location>
        <begin position="341"/>
        <end position="364"/>
    </location>
</feature>
<name>A0A127P5J3_9BURK</name>
<feature type="transmembrane region" description="Helical" evidence="6">
    <location>
        <begin position="270"/>
        <end position="291"/>
    </location>
</feature>
<proteinExistence type="predicted"/>
<dbReference type="EMBL" id="CP013232">
    <property type="protein sequence ID" value="AMO92997.1"/>
    <property type="molecule type" value="Genomic_DNA"/>
</dbReference>
<feature type="transmembrane region" description="Helical" evidence="6">
    <location>
        <begin position="370"/>
        <end position="396"/>
    </location>
</feature>
<accession>A0A127P5J3</accession>
<dbReference type="InterPro" id="IPR000731">
    <property type="entry name" value="SSD"/>
</dbReference>
<feature type="transmembrane region" description="Helical" evidence="6">
    <location>
        <begin position="31"/>
        <end position="51"/>
    </location>
</feature>
<keyword evidence="5 6" id="KW-0472">Membrane</keyword>
<evidence type="ECO:0000313" key="9">
    <source>
        <dbReference type="Proteomes" id="UP000072421"/>
    </source>
</evidence>
<protein>
    <submittedName>
        <fullName evidence="8">MMPL family protein</fullName>
    </submittedName>
</protein>
<dbReference type="PANTHER" id="PTHR33406:SF10">
    <property type="entry name" value="SSD DOMAIN-CONTAINING PROTEIN"/>
    <property type="match status" value="1"/>
</dbReference>
<keyword evidence="4 6" id="KW-1133">Transmembrane helix</keyword>
<evidence type="ECO:0000256" key="3">
    <source>
        <dbReference type="ARBA" id="ARBA00022692"/>
    </source>
</evidence>
<gene>
    <name evidence="8" type="ORF">CFter6_0266</name>
</gene>
<evidence type="ECO:0000256" key="6">
    <source>
        <dbReference type="SAM" id="Phobius"/>
    </source>
</evidence>
<evidence type="ECO:0000259" key="7">
    <source>
        <dbReference type="PROSITE" id="PS50156"/>
    </source>
</evidence>
<evidence type="ECO:0000256" key="1">
    <source>
        <dbReference type="ARBA" id="ARBA00004651"/>
    </source>
</evidence>
<feature type="domain" description="SSD" evidence="7">
    <location>
        <begin position="669"/>
        <end position="786"/>
    </location>
</feature>
<comment type="subcellular location">
    <subcellularLocation>
        <location evidence="1">Cell membrane</location>
        <topology evidence="1">Multi-pass membrane protein</topology>
    </subcellularLocation>
</comment>
<dbReference type="InterPro" id="IPR004869">
    <property type="entry name" value="MMPL_dom"/>
</dbReference>
<feature type="transmembrane region" description="Helical" evidence="6">
    <location>
        <begin position="659"/>
        <end position="677"/>
    </location>
</feature>
<feature type="transmembrane region" description="Helical" evidence="6">
    <location>
        <begin position="764"/>
        <end position="791"/>
    </location>
</feature>
<dbReference type="SUPFAM" id="SSF82866">
    <property type="entry name" value="Multidrug efflux transporter AcrB transmembrane domain"/>
    <property type="match status" value="2"/>
</dbReference>
<dbReference type="Gene3D" id="1.20.1640.10">
    <property type="entry name" value="Multidrug efflux transporter AcrB transmembrane domain"/>
    <property type="match status" value="2"/>
</dbReference>
<sequence>MSSSSTQGPAKDGRLQRLVAGLESVLFRRRLAVLLAFGVFTLCMAVLALGLRMSAGFEKTLPQQHEYIKTFNQYREALFGANRLIVVVHARHGTIWNPPVLRQLLGVTEAVNYLQGVDRSSVMSLWTPNVFFTEITEEGFKALPITGGDIIPEKLNPQVIADIRGRVAAGGYLGNLVSRDQTSAMVLAELQDSDPQTGQALDYRVFNQLLEDKVRKQFENADVEIQIIGFAKAIGDIGEEASRVMEFFGIALLLTALSVYWYCRSLRLTMLPLVCSLSSLVWQFGTLRLLGFGLDPLAILVPFLVFAIGVSHGVQQINFIVREIASGRNTEQAARHSFTGLLIPGTLALVTAFISFITLTLIPIPMIRELAIAASIGVGYKIVTNLVMLPVAASYFSFSQEYAQRAIGRREQHSRWLGGLALVARPRNAWIVVALGAALFGVAVWQSQGRHVGSLQAGAAELRPEARFNRDAADITARFDVGLDWLTVVFEVAPAKQLDACARPDAQLFMDDFAQQMSGVPGVLSIRSVADVLKGVNAGLNEGNPKMATITRDARGLGSQFGSANNQLHGFSSSDCRAQGVNLYLSDHKATTIKGVVAAVEQFRRTNRLDGVNIRLASGNAGVQAATNEVLERSELPMMLYVYAAILLLVLIAYRDWRAMLACCLPLTVATWLGYWFMKDLNIGLTVATLPVMVLATGIGVDYAFYIYNRLQLHLGAGIAISDAVERTLHETGVATVFTALTLSIGVATWSFSPLQFQADMGKLLTFMFLVNMVMAVTLLPAFAVVLETIFPRRAGMPRMTSSVAH</sequence>
<keyword evidence="2" id="KW-1003">Cell membrane</keyword>
<feature type="transmembrane region" description="Helical" evidence="6">
    <location>
        <begin position="297"/>
        <end position="321"/>
    </location>
</feature>
<dbReference type="AlphaFoldDB" id="A0A127P5J3"/>
<evidence type="ECO:0000256" key="2">
    <source>
        <dbReference type="ARBA" id="ARBA00022475"/>
    </source>
</evidence>
<feature type="transmembrane region" description="Helical" evidence="6">
    <location>
        <begin position="683"/>
        <end position="708"/>
    </location>
</feature>
<feature type="transmembrane region" description="Helical" evidence="6">
    <location>
        <begin position="244"/>
        <end position="263"/>
    </location>
</feature>
<dbReference type="RefSeq" id="WP_061538397.1">
    <property type="nucleotide sequence ID" value="NZ_CP013232.1"/>
</dbReference>
<dbReference type="GO" id="GO:0005886">
    <property type="term" value="C:plasma membrane"/>
    <property type="evidence" value="ECO:0007669"/>
    <property type="project" value="UniProtKB-SubCell"/>
</dbReference>
<dbReference type="Proteomes" id="UP000072421">
    <property type="component" value="Chromosome"/>
</dbReference>
<organism evidence="8">
    <name type="scientific">Collimonas fungivorans</name>
    <dbReference type="NCBI Taxonomy" id="158899"/>
    <lineage>
        <taxon>Bacteria</taxon>
        <taxon>Pseudomonadati</taxon>
        <taxon>Pseudomonadota</taxon>
        <taxon>Betaproteobacteria</taxon>
        <taxon>Burkholderiales</taxon>
        <taxon>Oxalobacteraceae</taxon>
        <taxon>Collimonas</taxon>
    </lineage>
</organism>
<feature type="transmembrane region" description="Helical" evidence="6">
    <location>
        <begin position="729"/>
        <end position="752"/>
    </location>
</feature>
<dbReference type="InterPro" id="IPR050545">
    <property type="entry name" value="Mycobact_MmpL"/>
</dbReference>
<keyword evidence="3 6" id="KW-0812">Transmembrane</keyword>
<feature type="transmembrane region" description="Helical" evidence="6">
    <location>
        <begin position="417"/>
        <end position="445"/>
    </location>
</feature>
<feature type="transmembrane region" description="Helical" evidence="6">
    <location>
        <begin position="636"/>
        <end position="654"/>
    </location>
</feature>